<keyword evidence="1" id="KW-0472">Membrane</keyword>
<feature type="transmembrane region" description="Helical" evidence="1">
    <location>
        <begin position="395"/>
        <end position="415"/>
    </location>
</feature>
<feature type="transmembrane region" description="Helical" evidence="1">
    <location>
        <begin position="366"/>
        <end position="388"/>
    </location>
</feature>
<evidence type="ECO:0000313" key="5">
    <source>
        <dbReference type="Proteomes" id="UP000536746"/>
    </source>
</evidence>
<dbReference type="InterPro" id="IPR031617">
    <property type="entry name" value="PelG"/>
</dbReference>
<reference evidence="2 5" key="2">
    <citation type="journal article" date="2020" name="Front. Plant Sci.">
        <title>Isolation of Rhizosphere Bacteria That Improve Quality and Water Stress Tolerance in Greenhouse Ornamentals.</title>
        <authorList>
            <person name="Nordstedt N.P."/>
            <person name="Jones M.L."/>
        </authorList>
    </citation>
    <scope>NUCLEOTIDE SEQUENCE [LARGE SCALE GENOMIC DNA]</scope>
    <source>
        <strain evidence="2 5">C6C2</strain>
    </source>
</reference>
<evidence type="ECO:0000313" key="3">
    <source>
        <dbReference type="EMBL" id="OWY27912.1"/>
    </source>
</evidence>
<proteinExistence type="predicted"/>
<dbReference type="AlphaFoldDB" id="A0A246WNH5"/>
<protein>
    <submittedName>
        <fullName evidence="2">Exopolysaccharide Pel transporter PelG</fullName>
    </submittedName>
    <submittedName>
        <fullName evidence="3">Histidine kinase</fullName>
    </submittedName>
</protein>
<keyword evidence="3" id="KW-0808">Transferase</keyword>
<dbReference type="Pfam" id="PF16933">
    <property type="entry name" value="PelG"/>
    <property type="match status" value="1"/>
</dbReference>
<keyword evidence="1" id="KW-0812">Transmembrane</keyword>
<evidence type="ECO:0000256" key="1">
    <source>
        <dbReference type="SAM" id="Phobius"/>
    </source>
</evidence>
<keyword evidence="1" id="KW-1133">Transmembrane helix</keyword>
<name>A0A246WNH5_9BURK</name>
<keyword evidence="5" id="KW-1185">Reference proteome</keyword>
<feature type="transmembrane region" description="Helical" evidence="1">
    <location>
        <begin position="163"/>
        <end position="183"/>
    </location>
</feature>
<dbReference type="EMBL" id="JABFMT010000039">
    <property type="protein sequence ID" value="NUU04318.1"/>
    <property type="molecule type" value="Genomic_DNA"/>
</dbReference>
<dbReference type="RefSeq" id="WP_079218013.1">
    <property type="nucleotide sequence ID" value="NZ_CP018845.1"/>
</dbReference>
<dbReference type="GO" id="GO:0016301">
    <property type="term" value="F:kinase activity"/>
    <property type="evidence" value="ECO:0007669"/>
    <property type="project" value="UniProtKB-KW"/>
</dbReference>
<feature type="transmembrane region" description="Helical" evidence="1">
    <location>
        <begin position="23"/>
        <end position="53"/>
    </location>
</feature>
<sequence length="456" mass="50705">MAGIGFELRKILKRDSLLSLMQAYSYAALISSGPWIMSIVGILVIGLLSYAVVTPKAVIVQFQVSITYVISLSLIFTGVFQLALTRFSADRLFEKDNNAILPNFHAVSLTVTVAGGALALLAVVFLFPQQSALYRLLLLAAFVIMCNIWIATIFLSGMKQYRAIFWIYAIGYTITVLAALLLRDMGLEGLMGGFVIGQAALLMAMMALILRNFGSNRFISFEFYDKKLLYPSLMAIGLLYNTAIWIDKAMFWYTADTSQSIIGPLRASVIYDLPVFLAYLSIIPGMAIFLLRMETDFVEDYDAFYDAVRGGASLETIEKHRNGMVETVRLGLFEIIKIQAIATLLLIVAGEAILKWLGISTLYLPLLYIDVIAASLQVVLLGILNVFFYLDKRKIVLFLCGSFVVLNVVFTWISIQLGPTFYGFGFALAVFLVVLAGCVLLSRKLELLEYETFMLQ</sequence>
<feature type="transmembrane region" description="Helical" evidence="1">
    <location>
        <begin position="104"/>
        <end position="127"/>
    </location>
</feature>
<keyword evidence="3" id="KW-0418">Kinase</keyword>
<reference evidence="3 4" key="1">
    <citation type="submission" date="2017-06" db="EMBL/GenBank/DDBJ databases">
        <title>Herbaspirillum phytohormonus sp. nov., isolated from the root nodule of Robinia pseudoacacia in lead-zinc mine.</title>
        <authorList>
            <person name="Fan M."/>
            <person name="Lin Y."/>
        </authorList>
    </citation>
    <scope>NUCLEOTIDE SEQUENCE [LARGE SCALE GENOMIC DNA]</scope>
    <source>
        <strain evidence="3 4">HZ10</strain>
    </source>
</reference>
<feature type="transmembrane region" description="Helical" evidence="1">
    <location>
        <begin position="65"/>
        <end position="84"/>
    </location>
</feature>
<feature type="transmembrane region" description="Helical" evidence="1">
    <location>
        <begin position="228"/>
        <end position="246"/>
    </location>
</feature>
<dbReference type="EMBL" id="NJGU01000009">
    <property type="protein sequence ID" value="OWY27912.1"/>
    <property type="molecule type" value="Genomic_DNA"/>
</dbReference>
<feature type="transmembrane region" description="Helical" evidence="1">
    <location>
        <begin position="273"/>
        <end position="291"/>
    </location>
</feature>
<feature type="transmembrane region" description="Helical" evidence="1">
    <location>
        <begin position="421"/>
        <end position="441"/>
    </location>
</feature>
<feature type="transmembrane region" description="Helical" evidence="1">
    <location>
        <begin position="330"/>
        <end position="354"/>
    </location>
</feature>
<evidence type="ECO:0000313" key="2">
    <source>
        <dbReference type="EMBL" id="NUU04318.1"/>
    </source>
</evidence>
<dbReference type="OrthoDB" id="37830at2"/>
<organism evidence="3 4">
    <name type="scientific">Herbaspirillum robiniae</name>
    <dbReference type="NCBI Taxonomy" id="2014887"/>
    <lineage>
        <taxon>Bacteria</taxon>
        <taxon>Pseudomonadati</taxon>
        <taxon>Pseudomonadota</taxon>
        <taxon>Betaproteobacteria</taxon>
        <taxon>Burkholderiales</taxon>
        <taxon>Oxalobacteraceae</taxon>
        <taxon>Herbaspirillum</taxon>
    </lineage>
</organism>
<dbReference type="Proteomes" id="UP000536746">
    <property type="component" value="Unassembled WGS sequence"/>
</dbReference>
<accession>A0A246WNH5</accession>
<dbReference type="Proteomes" id="UP000197596">
    <property type="component" value="Unassembled WGS sequence"/>
</dbReference>
<feature type="transmembrane region" description="Helical" evidence="1">
    <location>
        <begin position="189"/>
        <end position="208"/>
    </location>
</feature>
<evidence type="ECO:0000313" key="4">
    <source>
        <dbReference type="Proteomes" id="UP000197596"/>
    </source>
</evidence>
<gene>
    <name evidence="2" type="primary">pelG</name>
    <name evidence="3" type="ORF">CEJ42_17680</name>
    <name evidence="2" type="ORF">HNO84_22150</name>
</gene>
<comment type="caution">
    <text evidence="3">The sequence shown here is derived from an EMBL/GenBank/DDBJ whole genome shotgun (WGS) entry which is preliminary data.</text>
</comment>
<feature type="transmembrane region" description="Helical" evidence="1">
    <location>
        <begin position="133"/>
        <end position="156"/>
    </location>
</feature>